<proteinExistence type="predicted"/>
<evidence type="ECO:0000313" key="2">
    <source>
        <dbReference type="Proteomes" id="UP000297595"/>
    </source>
</evidence>
<organism evidence="1 2">
    <name type="scientific">Orbilia oligospora</name>
    <name type="common">Nematode-trapping fungus</name>
    <name type="synonym">Arthrobotrys oligospora</name>
    <dbReference type="NCBI Taxonomy" id="2813651"/>
    <lineage>
        <taxon>Eukaryota</taxon>
        <taxon>Fungi</taxon>
        <taxon>Dikarya</taxon>
        <taxon>Ascomycota</taxon>
        <taxon>Pezizomycotina</taxon>
        <taxon>Orbiliomycetes</taxon>
        <taxon>Orbiliales</taxon>
        <taxon>Orbiliaceae</taxon>
        <taxon>Orbilia</taxon>
    </lineage>
</organism>
<comment type="caution">
    <text evidence="1">The sequence shown here is derived from an EMBL/GenBank/DDBJ whole genome shotgun (WGS) entry which is preliminary data.</text>
</comment>
<protein>
    <submittedName>
        <fullName evidence="1">Uncharacterized protein</fullName>
    </submittedName>
</protein>
<name>A0A7C8KA27_ORBOL</name>
<sequence length="99" mass="11287">MQSILNTPLNYLLTCLEYLLEQVIKSLSSIEILVDIDPWKRVWEISMKQKRGTNAYIVLVRCTSNNVDEDLLDFAPFGDAARYLELAFDSIQSNSINSA</sequence>
<dbReference type="AlphaFoldDB" id="A0A7C8KA27"/>
<accession>A0A7C8KA27</accession>
<reference evidence="1 2" key="1">
    <citation type="submission" date="2019-03" db="EMBL/GenBank/DDBJ databases">
        <title>Nematode-trapping fungi genome.</title>
        <authorList>
            <person name="Vidal-Diez De Ulzurrun G."/>
        </authorList>
    </citation>
    <scope>NUCLEOTIDE SEQUENCE [LARGE SCALE GENOMIC DNA]</scope>
    <source>
        <strain evidence="1 2">TWF154</strain>
    </source>
</reference>
<gene>
    <name evidence="1" type="ORF">EYR41_009326</name>
</gene>
<evidence type="ECO:0000313" key="1">
    <source>
        <dbReference type="EMBL" id="TGJ65351.1"/>
    </source>
</evidence>
<dbReference type="EMBL" id="SOZJ01000006">
    <property type="protein sequence ID" value="TGJ65351.1"/>
    <property type="molecule type" value="Genomic_DNA"/>
</dbReference>
<dbReference type="Proteomes" id="UP000297595">
    <property type="component" value="Unassembled WGS sequence"/>
</dbReference>